<evidence type="ECO:0000313" key="4">
    <source>
        <dbReference type="Proteomes" id="UP000177817"/>
    </source>
</evidence>
<feature type="chain" id="PRO_5009582091" description="DUF5667 domain-containing protein" evidence="2">
    <location>
        <begin position="29"/>
        <end position="262"/>
    </location>
</feature>
<dbReference type="AlphaFoldDB" id="A0A1G2BL40"/>
<dbReference type="EMBL" id="MHKK01000023">
    <property type="protein sequence ID" value="OGY89822.1"/>
    <property type="molecule type" value="Genomic_DNA"/>
</dbReference>
<feature type="compositionally biased region" description="Polar residues" evidence="1">
    <location>
        <begin position="32"/>
        <end position="49"/>
    </location>
</feature>
<protein>
    <recommendedName>
        <fullName evidence="5">DUF5667 domain-containing protein</fullName>
    </recommendedName>
</protein>
<proteinExistence type="predicted"/>
<sequence length="262" mass="29744">MKPRYRRIQHGFFASVLVASALVLPVHAQEAPTTTAARGTEQAAGQPQAENERRSFTLLGQRMGAYVANLKSSIERSIGLAEKQRQKIVQDLLKDIQSIQKDTTSLTTSRTVQDIRTKAQALRQRWQETENRLRYYSSLVVSSQIALALERLDTMLTRIDELITHLEAKQLVTDELRNLRVKFADAVRKAHEEYAAGKAELDLITRDANGRQHFLTGFERLRAAHMNIQDARQTFRALLKELRNALPQQDMTSTSTPQPIEP</sequence>
<comment type="caution">
    <text evidence="3">The sequence shown here is derived from an EMBL/GenBank/DDBJ whole genome shotgun (WGS) entry which is preliminary data.</text>
</comment>
<dbReference type="Proteomes" id="UP000177817">
    <property type="component" value="Unassembled WGS sequence"/>
</dbReference>
<evidence type="ECO:0008006" key="5">
    <source>
        <dbReference type="Google" id="ProtNLM"/>
    </source>
</evidence>
<feature type="signal peptide" evidence="2">
    <location>
        <begin position="1"/>
        <end position="28"/>
    </location>
</feature>
<organism evidence="3 4">
    <name type="scientific">Candidatus Komeilibacteria bacterium RIFCSPHIGHO2_01_FULL_52_14</name>
    <dbReference type="NCBI Taxonomy" id="1798549"/>
    <lineage>
        <taxon>Bacteria</taxon>
        <taxon>Candidatus Komeiliibacteriota</taxon>
    </lineage>
</organism>
<keyword evidence="2" id="KW-0732">Signal</keyword>
<accession>A0A1G2BL40</accession>
<evidence type="ECO:0000256" key="2">
    <source>
        <dbReference type="SAM" id="SignalP"/>
    </source>
</evidence>
<reference evidence="3 4" key="1">
    <citation type="journal article" date="2016" name="Nat. Commun.">
        <title>Thousands of microbial genomes shed light on interconnected biogeochemical processes in an aquifer system.</title>
        <authorList>
            <person name="Anantharaman K."/>
            <person name="Brown C.T."/>
            <person name="Hug L.A."/>
            <person name="Sharon I."/>
            <person name="Castelle C.J."/>
            <person name="Probst A.J."/>
            <person name="Thomas B.C."/>
            <person name="Singh A."/>
            <person name="Wilkins M.J."/>
            <person name="Karaoz U."/>
            <person name="Brodie E.L."/>
            <person name="Williams K.H."/>
            <person name="Hubbard S.S."/>
            <person name="Banfield J.F."/>
        </authorList>
    </citation>
    <scope>NUCLEOTIDE SEQUENCE [LARGE SCALE GENOMIC DNA]</scope>
</reference>
<evidence type="ECO:0000313" key="3">
    <source>
        <dbReference type="EMBL" id="OGY89822.1"/>
    </source>
</evidence>
<evidence type="ECO:0000256" key="1">
    <source>
        <dbReference type="SAM" id="MobiDB-lite"/>
    </source>
</evidence>
<gene>
    <name evidence="3" type="ORF">A2677_01155</name>
</gene>
<feature type="region of interest" description="Disordered" evidence="1">
    <location>
        <begin position="32"/>
        <end position="52"/>
    </location>
</feature>
<name>A0A1G2BL40_9BACT</name>